<sequence length="252" mass="29306">SLDKLTNNLEKHQFKELGKYFPEKHLDLLILTIIIDCPQKFDEICLPPIEKLYSSLIDKNITIEEYENSQKNWEVFNIQNLRELFTGLYNIIDVLLLTDIMENFRDISLKTSSVVLLTNEKFLIYDSLDDNFISEGRVVVFSTRRNLELLAKSDCWFLDETFKVCPNIFTQFFTILGTCKQHVDVHDTVAVPFVYALLSSKETMQYATVLRAVQSSFNEHRIFCEPVKIMTDFEKSIINACEEVFPNSPISC</sequence>
<feature type="domain" description="MULE transposase" evidence="1">
    <location>
        <begin position="156"/>
        <end position="250"/>
    </location>
</feature>
<dbReference type="AlphaFoldDB" id="A0A6G0SXG6"/>
<dbReference type="OrthoDB" id="10029846at2759"/>
<evidence type="ECO:0000313" key="2">
    <source>
        <dbReference type="EMBL" id="KAE9522785.1"/>
    </source>
</evidence>
<evidence type="ECO:0000259" key="1">
    <source>
        <dbReference type="Pfam" id="PF10551"/>
    </source>
</evidence>
<gene>
    <name evidence="2" type="ORF">AGLY_016826</name>
</gene>
<keyword evidence="3" id="KW-1185">Reference proteome</keyword>
<evidence type="ECO:0000313" key="3">
    <source>
        <dbReference type="Proteomes" id="UP000475862"/>
    </source>
</evidence>
<proteinExistence type="predicted"/>
<organism evidence="2 3">
    <name type="scientific">Aphis glycines</name>
    <name type="common">Soybean aphid</name>
    <dbReference type="NCBI Taxonomy" id="307491"/>
    <lineage>
        <taxon>Eukaryota</taxon>
        <taxon>Metazoa</taxon>
        <taxon>Ecdysozoa</taxon>
        <taxon>Arthropoda</taxon>
        <taxon>Hexapoda</taxon>
        <taxon>Insecta</taxon>
        <taxon>Pterygota</taxon>
        <taxon>Neoptera</taxon>
        <taxon>Paraneoptera</taxon>
        <taxon>Hemiptera</taxon>
        <taxon>Sternorrhyncha</taxon>
        <taxon>Aphidomorpha</taxon>
        <taxon>Aphidoidea</taxon>
        <taxon>Aphididae</taxon>
        <taxon>Aphidini</taxon>
        <taxon>Aphis</taxon>
        <taxon>Aphis</taxon>
    </lineage>
</organism>
<dbReference type="EMBL" id="VYZN01000662">
    <property type="protein sequence ID" value="KAE9522785.1"/>
    <property type="molecule type" value="Genomic_DNA"/>
</dbReference>
<comment type="caution">
    <text evidence="2">The sequence shown here is derived from an EMBL/GenBank/DDBJ whole genome shotgun (WGS) entry which is preliminary data.</text>
</comment>
<protein>
    <recommendedName>
        <fullName evidence="1">MULE transposase domain-containing protein</fullName>
    </recommendedName>
</protein>
<dbReference type="InterPro" id="IPR018289">
    <property type="entry name" value="MULE_transposase_dom"/>
</dbReference>
<dbReference type="Pfam" id="PF10551">
    <property type="entry name" value="MULE"/>
    <property type="match status" value="1"/>
</dbReference>
<accession>A0A6G0SXG6</accession>
<dbReference type="Proteomes" id="UP000475862">
    <property type="component" value="Unassembled WGS sequence"/>
</dbReference>
<feature type="non-terminal residue" evidence="2">
    <location>
        <position position="1"/>
    </location>
</feature>
<reference evidence="2 3" key="1">
    <citation type="submission" date="2019-08" db="EMBL/GenBank/DDBJ databases">
        <title>The genome of the soybean aphid Biotype 1, its phylome, world population structure and adaptation to the North American continent.</title>
        <authorList>
            <person name="Giordano R."/>
            <person name="Donthu R.K."/>
            <person name="Hernandez A.G."/>
            <person name="Wright C.L."/>
            <person name="Zimin A.V."/>
        </authorList>
    </citation>
    <scope>NUCLEOTIDE SEQUENCE [LARGE SCALE GENOMIC DNA]</scope>
    <source>
        <tissue evidence="2">Whole aphids</tissue>
    </source>
</reference>
<name>A0A6G0SXG6_APHGL</name>